<sequence>MLRCGAVDVYYPEDGGATAALVVAASPIFDPITEEHVITQEIALPYKPGAFFERELPPLRAVLAETAGLDLLIVDGYVTLDPAGRPGLGAHVRAALGIPVIGVAKTPFQPATHAVEVYRGSSRRPLYVTAGGLAPADAADLVRAMAGPHRMPDALKRVDTISRSGSSV</sequence>
<keyword evidence="2" id="KW-1185">Reference proteome</keyword>
<reference evidence="1" key="1">
    <citation type="submission" date="2021-01" db="EMBL/GenBank/DDBJ databases">
        <title>Whole genome shotgun sequence of Virgisporangium aurantiacum NBRC 16421.</title>
        <authorList>
            <person name="Komaki H."/>
            <person name="Tamura T."/>
        </authorList>
    </citation>
    <scope>NUCLEOTIDE SEQUENCE</scope>
    <source>
        <strain evidence="1">NBRC 16421</strain>
    </source>
</reference>
<accession>A0A8J4E365</accession>
<protein>
    <submittedName>
        <fullName evidence="1">Endonuclease V</fullName>
    </submittedName>
</protein>
<comment type="caution">
    <text evidence="1">The sequence shown here is derived from an EMBL/GenBank/DDBJ whole genome shotgun (WGS) entry which is preliminary data.</text>
</comment>
<dbReference type="GO" id="GO:0004519">
    <property type="term" value="F:endonuclease activity"/>
    <property type="evidence" value="ECO:0007669"/>
    <property type="project" value="UniProtKB-KW"/>
</dbReference>
<dbReference type="Pfam" id="PF04493">
    <property type="entry name" value="Endonuclease_5"/>
    <property type="match status" value="1"/>
</dbReference>
<keyword evidence="1" id="KW-0378">Hydrolase</keyword>
<dbReference type="RefSeq" id="WP_204002433.1">
    <property type="nucleotide sequence ID" value="NZ_BOPG01000048.1"/>
</dbReference>
<keyword evidence="1" id="KW-0255">Endonuclease</keyword>
<dbReference type="AlphaFoldDB" id="A0A8J4E365"/>
<dbReference type="Gene3D" id="3.30.2170.10">
    <property type="entry name" value="archaeoglobus fulgidus dsm 4304 superfamily"/>
    <property type="match status" value="1"/>
</dbReference>
<evidence type="ECO:0000313" key="1">
    <source>
        <dbReference type="EMBL" id="GIJ59638.1"/>
    </source>
</evidence>
<gene>
    <name evidence="1" type="primary">nfi</name>
    <name evidence="1" type="ORF">Vau01_071540</name>
</gene>
<dbReference type="GO" id="GO:0006281">
    <property type="term" value="P:DNA repair"/>
    <property type="evidence" value="ECO:0007669"/>
    <property type="project" value="InterPro"/>
</dbReference>
<keyword evidence="1" id="KW-0540">Nuclease</keyword>
<proteinExistence type="predicted"/>
<name>A0A8J4E365_9ACTN</name>
<evidence type="ECO:0000313" key="2">
    <source>
        <dbReference type="Proteomes" id="UP000612585"/>
    </source>
</evidence>
<organism evidence="1 2">
    <name type="scientific">Virgisporangium aurantiacum</name>
    <dbReference type="NCBI Taxonomy" id="175570"/>
    <lineage>
        <taxon>Bacteria</taxon>
        <taxon>Bacillati</taxon>
        <taxon>Actinomycetota</taxon>
        <taxon>Actinomycetes</taxon>
        <taxon>Micromonosporales</taxon>
        <taxon>Micromonosporaceae</taxon>
        <taxon>Virgisporangium</taxon>
    </lineage>
</organism>
<dbReference type="Proteomes" id="UP000612585">
    <property type="component" value="Unassembled WGS sequence"/>
</dbReference>
<dbReference type="InterPro" id="IPR007581">
    <property type="entry name" value="Endonuclease-V"/>
</dbReference>
<dbReference type="EMBL" id="BOPG01000048">
    <property type="protein sequence ID" value="GIJ59638.1"/>
    <property type="molecule type" value="Genomic_DNA"/>
</dbReference>